<evidence type="ECO:0000256" key="7">
    <source>
        <dbReference type="ARBA" id="ARBA00036320"/>
    </source>
</evidence>
<feature type="non-terminal residue" evidence="11">
    <location>
        <position position="1"/>
    </location>
</feature>
<evidence type="ECO:0000313" key="12">
    <source>
        <dbReference type="Proteomes" id="UP000886611"/>
    </source>
</evidence>
<dbReference type="SMART" id="SM00020">
    <property type="entry name" value="Tryp_SPc"/>
    <property type="match status" value="1"/>
</dbReference>
<comment type="subcellular location">
    <subcellularLocation>
        <location evidence="1">Secreted</location>
        <location evidence="1">Extracellular space</location>
    </subcellularLocation>
</comment>
<keyword evidence="4 9" id="KW-0378">Hydrolase</keyword>
<dbReference type="AlphaFoldDB" id="A0A8X7X1J1"/>
<dbReference type="InterPro" id="IPR018114">
    <property type="entry name" value="TRYPSIN_HIS"/>
</dbReference>
<dbReference type="SUPFAM" id="SSF50494">
    <property type="entry name" value="Trypsin-like serine proteases"/>
    <property type="match status" value="1"/>
</dbReference>
<dbReference type="GO" id="GO:0004252">
    <property type="term" value="F:serine-type endopeptidase activity"/>
    <property type="evidence" value="ECO:0007669"/>
    <property type="project" value="UniProtKB-EC"/>
</dbReference>
<evidence type="ECO:0000256" key="4">
    <source>
        <dbReference type="ARBA" id="ARBA00022801"/>
    </source>
</evidence>
<comment type="caution">
    <text evidence="11">The sequence shown here is derived from an EMBL/GenBank/DDBJ whole genome shotgun (WGS) entry which is preliminary data.</text>
</comment>
<dbReference type="PROSITE" id="PS50240">
    <property type="entry name" value="TRYPSIN_DOM"/>
    <property type="match status" value="1"/>
</dbReference>
<keyword evidence="6" id="KW-1015">Disulfide bond</keyword>
<dbReference type="InterPro" id="IPR050127">
    <property type="entry name" value="Serine_Proteases_S1"/>
</dbReference>
<dbReference type="PRINTS" id="PR00722">
    <property type="entry name" value="CHYMOTRYPSIN"/>
</dbReference>
<dbReference type="InterPro" id="IPR033116">
    <property type="entry name" value="TRYPSIN_SER"/>
</dbReference>
<comment type="catalytic activity">
    <reaction evidence="7">
        <text>Preferential cleavage: Arg-|-Xaa, Lys-|-Xaa.</text>
        <dbReference type="EC" id="3.4.21.4"/>
    </reaction>
</comment>
<dbReference type="InterPro" id="IPR009003">
    <property type="entry name" value="Peptidase_S1_PA"/>
</dbReference>
<feature type="domain" description="Peptidase S1" evidence="10">
    <location>
        <begin position="84"/>
        <end position="312"/>
    </location>
</feature>
<gene>
    <name evidence="11" type="primary">Try3_1</name>
    <name evidence="11" type="ORF">GTO96_0019029</name>
</gene>
<keyword evidence="3" id="KW-0732">Signal</keyword>
<dbReference type="EMBL" id="JAATIS010005477">
    <property type="protein sequence ID" value="KAG2459561.1"/>
    <property type="molecule type" value="Genomic_DNA"/>
</dbReference>
<evidence type="ECO:0000256" key="5">
    <source>
        <dbReference type="ARBA" id="ARBA00022825"/>
    </source>
</evidence>
<dbReference type="InterPro" id="IPR043504">
    <property type="entry name" value="Peptidase_S1_PA_chymotrypsin"/>
</dbReference>
<dbReference type="InterPro" id="IPR001254">
    <property type="entry name" value="Trypsin_dom"/>
</dbReference>
<dbReference type="Proteomes" id="UP000886611">
    <property type="component" value="Unassembled WGS sequence"/>
</dbReference>
<dbReference type="PANTHER" id="PTHR24264">
    <property type="entry name" value="TRYPSIN-RELATED"/>
    <property type="match status" value="1"/>
</dbReference>
<dbReference type="PROSITE" id="PS00134">
    <property type="entry name" value="TRYPSIN_HIS"/>
    <property type="match status" value="1"/>
</dbReference>
<evidence type="ECO:0000256" key="1">
    <source>
        <dbReference type="ARBA" id="ARBA00004239"/>
    </source>
</evidence>
<keyword evidence="5 9" id="KW-0720">Serine protease</keyword>
<feature type="non-terminal residue" evidence="11">
    <location>
        <position position="321"/>
    </location>
</feature>
<keyword evidence="12" id="KW-1185">Reference proteome</keyword>
<dbReference type="InterPro" id="IPR001314">
    <property type="entry name" value="Peptidase_S1A"/>
</dbReference>
<protein>
    <recommendedName>
        <fullName evidence="8">trypsin</fullName>
        <ecNumber evidence="8">3.4.21.4</ecNumber>
    </recommendedName>
</protein>
<evidence type="ECO:0000256" key="6">
    <source>
        <dbReference type="ARBA" id="ARBA00023157"/>
    </source>
</evidence>
<dbReference type="GO" id="GO:0005615">
    <property type="term" value="C:extracellular space"/>
    <property type="evidence" value="ECO:0007669"/>
    <property type="project" value="TreeGrafter"/>
</dbReference>
<sequence length="321" mass="35182">MSQKDLESNITKRPPSLWHHLRKQLNWPLTEFGGHLLLPDVPLGPGGTKTQGLRMEALSSPHIWTDLKDFNVGQDFGEERNGRIIGGYVPPAHTIRYIVSIRRIGGDHFCGGSLVGTLWVLTAAHCNIGYDGFEIVAGEHNLTEYEGTEQYLYPELLIPHPNYNSATNNHDLMLIKLQSPAILGSFVSIVVLPHQDASIHEGHMCRVSGWGYTNFAEKQASIVLRTVNIPIISPVECNGSSSFNGHITSKMLCAGYNDGGKDACKGDSGGPLVCEGRVYGIVSWGKSCGEAHYPGVYTAVAQFRTWIDEAMQILSHTCPMV</sequence>
<dbReference type="Pfam" id="PF00089">
    <property type="entry name" value="Trypsin"/>
    <property type="match status" value="1"/>
</dbReference>
<accession>A0A8X7X1J1</accession>
<dbReference type="GO" id="GO:0006508">
    <property type="term" value="P:proteolysis"/>
    <property type="evidence" value="ECO:0007669"/>
    <property type="project" value="UniProtKB-KW"/>
</dbReference>
<dbReference type="CDD" id="cd00190">
    <property type="entry name" value="Tryp_SPc"/>
    <property type="match status" value="1"/>
</dbReference>
<dbReference type="FunFam" id="2.40.10.10:FF:000120">
    <property type="entry name" value="Putative serine protease"/>
    <property type="match status" value="1"/>
</dbReference>
<dbReference type="PANTHER" id="PTHR24264:SF20">
    <property type="entry name" value="TRYPSIN-LIKE"/>
    <property type="match status" value="1"/>
</dbReference>
<evidence type="ECO:0000259" key="10">
    <source>
        <dbReference type="PROSITE" id="PS50240"/>
    </source>
</evidence>
<keyword evidence="2 9" id="KW-0645">Protease</keyword>
<dbReference type="Gene3D" id="2.40.10.10">
    <property type="entry name" value="Trypsin-like serine proteases"/>
    <property type="match status" value="2"/>
</dbReference>
<dbReference type="PROSITE" id="PS00135">
    <property type="entry name" value="TRYPSIN_SER"/>
    <property type="match status" value="1"/>
</dbReference>
<organism evidence="11 12">
    <name type="scientific">Polypterus senegalus</name>
    <name type="common">Senegal bichir</name>
    <dbReference type="NCBI Taxonomy" id="55291"/>
    <lineage>
        <taxon>Eukaryota</taxon>
        <taxon>Metazoa</taxon>
        <taxon>Chordata</taxon>
        <taxon>Craniata</taxon>
        <taxon>Vertebrata</taxon>
        <taxon>Euteleostomi</taxon>
        <taxon>Actinopterygii</taxon>
        <taxon>Polypteriformes</taxon>
        <taxon>Polypteridae</taxon>
        <taxon>Polypterus</taxon>
    </lineage>
</organism>
<evidence type="ECO:0000256" key="3">
    <source>
        <dbReference type="ARBA" id="ARBA00022729"/>
    </source>
</evidence>
<evidence type="ECO:0000256" key="8">
    <source>
        <dbReference type="ARBA" id="ARBA00038868"/>
    </source>
</evidence>
<dbReference type="EC" id="3.4.21.4" evidence="8"/>
<name>A0A8X7X1J1_POLSE</name>
<evidence type="ECO:0000256" key="2">
    <source>
        <dbReference type="ARBA" id="ARBA00022670"/>
    </source>
</evidence>
<proteinExistence type="predicted"/>
<evidence type="ECO:0000313" key="11">
    <source>
        <dbReference type="EMBL" id="KAG2459561.1"/>
    </source>
</evidence>
<evidence type="ECO:0000256" key="9">
    <source>
        <dbReference type="RuleBase" id="RU363034"/>
    </source>
</evidence>
<reference evidence="11 12" key="1">
    <citation type="journal article" date="2021" name="Cell">
        <title>Tracing the genetic footprints of vertebrate landing in non-teleost ray-finned fishes.</title>
        <authorList>
            <person name="Bi X."/>
            <person name="Wang K."/>
            <person name="Yang L."/>
            <person name="Pan H."/>
            <person name="Jiang H."/>
            <person name="Wei Q."/>
            <person name="Fang M."/>
            <person name="Yu H."/>
            <person name="Zhu C."/>
            <person name="Cai Y."/>
            <person name="He Y."/>
            <person name="Gan X."/>
            <person name="Zeng H."/>
            <person name="Yu D."/>
            <person name="Zhu Y."/>
            <person name="Jiang H."/>
            <person name="Qiu Q."/>
            <person name="Yang H."/>
            <person name="Zhang Y.E."/>
            <person name="Wang W."/>
            <person name="Zhu M."/>
            <person name="He S."/>
            <person name="Zhang G."/>
        </authorList>
    </citation>
    <scope>NUCLEOTIDE SEQUENCE [LARGE SCALE GENOMIC DNA]</scope>
    <source>
        <strain evidence="11">Bchr_013</strain>
    </source>
</reference>